<protein>
    <submittedName>
        <fullName evidence="4">Uncharacterized protein</fullName>
    </submittedName>
</protein>
<dbReference type="AlphaFoldDB" id="A0A084JID7"/>
<accession>A0A084JID7</accession>
<dbReference type="eggNOG" id="COG3299">
    <property type="taxonomic scope" value="Bacteria"/>
</dbReference>
<evidence type="ECO:0000259" key="3">
    <source>
        <dbReference type="Pfam" id="PF26079"/>
    </source>
</evidence>
<dbReference type="PANTHER" id="PTHR37829">
    <property type="entry name" value="PHAGE-LIKE ELEMENT PBSX PROTEIN XKDT"/>
    <property type="match status" value="1"/>
</dbReference>
<dbReference type="Pfam" id="PF26078">
    <property type="entry name" value="Baseplate_J_M"/>
    <property type="match status" value="1"/>
</dbReference>
<dbReference type="InterPro" id="IPR058531">
    <property type="entry name" value="Baseplate_J_M"/>
</dbReference>
<dbReference type="InterPro" id="IPR058530">
    <property type="entry name" value="Baseplate_J-like_C"/>
</dbReference>
<evidence type="ECO:0000313" key="5">
    <source>
        <dbReference type="Proteomes" id="UP000028542"/>
    </source>
</evidence>
<evidence type="ECO:0000256" key="1">
    <source>
        <dbReference type="ARBA" id="ARBA00038087"/>
    </source>
</evidence>
<dbReference type="Proteomes" id="UP000028542">
    <property type="component" value="Unassembled WGS sequence"/>
</dbReference>
<feature type="domain" description="Baseplate J-like central" evidence="2">
    <location>
        <begin position="189"/>
        <end position="264"/>
    </location>
</feature>
<sequence length="355" mass="38628">MVDLQSDKYTYEFILADMLEQIPSYIDKREGSIIYNALAPAALKLAEAYFIMQSERDLYFLDTTEGEYLTKKCSEYGITRRLATHATRKGTFKDNNSSLVDVPIGARFRIEDTTYLVRERISEGVFQLQCEQPGVIGNNYTGTLLPLDNNSNIAAATLDDILIYGEDIESDDALRMRTKDSIVNQSSDGNINQYLKWANDFDGIGIPKVFPLALGPNTVKVSITNSNNQVASTELIKSFQDYIDPGSTGLGNGKAPIGAKVTVTTGNVKTIDISGNISLNNGFSQVVGAEEAITNYLSGLTYRANKVSYIGLASVILGLESVSDVSNILINGAIEDISLLEEDIPTLGALSLVVV</sequence>
<dbReference type="EMBL" id="JPMD01000001">
    <property type="protein sequence ID" value="KEZ88721.1"/>
    <property type="molecule type" value="Genomic_DNA"/>
</dbReference>
<dbReference type="Pfam" id="PF26079">
    <property type="entry name" value="Baseplate_J_C"/>
    <property type="match status" value="1"/>
</dbReference>
<dbReference type="PANTHER" id="PTHR37829:SF3">
    <property type="entry name" value="PROTEIN JAYE-RELATED"/>
    <property type="match status" value="1"/>
</dbReference>
<evidence type="ECO:0000313" key="4">
    <source>
        <dbReference type="EMBL" id="KEZ88721.1"/>
    </source>
</evidence>
<proteinExistence type="inferred from homology"/>
<dbReference type="RefSeq" id="WP_035129055.1">
    <property type="nucleotide sequence ID" value="NZ_JPMD01000001.1"/>
</dbReference>
<reference evidence="4 5" key="1">
    <citation type="submission" date="2014-07" db="EMBL/GenBank/DDBJ databases">
        <title>Draft genome of Clostridium sulfidigenes 113A isolated from sediments associated with methane hydrate from Krishna Godavari basin.</title>
        <authorList>
            <person name="Honkalas V.S."/>
            <person name="Dabir A.P."/>
            <person name="Arora P."/>
            <person name="Dhakephalkar P.K."/>
        </authorList>
    </citation>
    <scope>NUCLEOTIDE SEQUENCE [LARGE SCALE GENOMIC DNA]</scope>
    <source>
        <strain evidence="4 5">113A</strain>
    </source>
</reference>
<dbReference type="InterPro" id="IPR052399">
    <property type="entry name" value="Phage_Baseplate_Assmbl_Protein"/>
</dbReference>
<comment type="caution">
    <text evidence="4">The sequence shown here is derived from an EMBL/GenBank/DDBJ whole genome shotgun (WGS) entry which is preliminary data.</text>
</comment>
<gene>
    <name evidence="4" type="ORF">IO99_00660</name>
</gene>
<keyword evidence="5" id="KW-1185">Reference proteome</keyword>
<comment type="similarity">
    <text evidence="1">Belongs to the Mu gp47/PBSX XkdT family.</text>
</comment>
<dbReference type="STRING" id="318464.IO99_00660"/>
<evidence type="ECO:0000259" key="2">
    <source>
        <dbReference type="Pfam" id="PF26078"/>
    </source>
</evidence>
<feature type="domain" description="Baseplate J-like C-terminal" evidence="3">
    <location>
        <begin position="271"/>
        <end position="352"/>
    </location>
</feature>
<name>A0A084JID7_9CLOT</name>
<organism evidence="4 5">
    <name type="scientific">Clostridium sulfidigenes</name>
    <dbReference type="NCBI Taxonomy" id="318464"/>
    <lineage>
        <taxon>Bacteria</taxon>
        <taxon>Bacillati</taxon>
        <taxon>Bacillota</taxon>
        <taxon>Clostridia</taxon>
        <taxon>Eubacteriales</taxon>
        <taxon>Clostridiaceae</taxon>
        <taxon>Clostridium</taxon>
    </lineage>
</organism>